<organism evidence="2 3">
    <name type="scientific">Ureibacillus endophyticus</name>
    <dbReference type="NCBI Taxonomy" id="1978490"/>
    <lineage>
        <taxon>Bacteria</taxon>
        <taxon>Bacillati</taxon>
        <taxon>Bacillota</taxon>
        <taxon>Bacilli</taxon>
        <taxon>Bacillales</taxon>
        <taxon>Caryophanaceae</taxon>
        <taxon>Ureibacillus</taxon>
    </lineage>
</organism>
<accession>A0A494ZA60</accession>
<sequence length="60" mass="6649">MNGKRAALYLLGVILLACILVTIAIQIFFATYEPKNQGEMSSAVQVNDSFEHSTFLTLKK</sequence>
<protein>
    <submittedName>
        <fullName evidence="2">Uncharacterized protein</fullName>
    </submittedName>
</protein>
<proteinExistence type="predicted"/>
<dbReference type="PROSITE" id="PS51257">
    <property type="entry name" value="PROKAR_LIPOPROTEIN"/>
    <property type="match status" value="1"/>
</dbReference>
<keyword evidence="3" id="KW-1185">Reference proteome</keyword>
<reference evidence="2 3" key="1">
    <citation type="journal article" date="2016" name="Antonie Van Leeuwenhoek">
        <title>Lysinibacillus endophyticus sp. nov., an indole-3-acetic acid producing endophytic bacterium isolated from corn root (Zea mays cv. Xinken-5).</title>
        <authorList>
            <person name="Yu J."/>
            <person name="Guan X."/>
            <person name="Liu C."/>
            <person name="Xiang W."/>
            <person name="Yu Z."/>
            <person name="Liu X."/>
            <person name="Wang G."/>
        </authorList>
    </citation>
    <scope>NUCLEOTIDE SEQUENCE [LARGE SCALE GENOMIC DNA]</scope>
    <source>
        <strain evidence="2 3">DSM 100506</strain>
    </source>
</reference>
<feature type="transmembrane region" description="Helical" evidence="1">
    <location>
        <begin position="6"/>
        <end position="32"/>
    </location>
</feature>
<dbReference type="RefSeq" id="WP_121213095.1">
    <property type="nucleotide sequence ID" value="NZ_JBBYAH010000001.1"/>
</dbReference>
<evidence type="ECO:0000256" key="1">
    <source>
        <dbReference type="SAM" id="Phobius"/>
    </source>
</evidence>
<keyword evidence="1" id="KW-0812">Transmembrane</keyword>
<evidence type="ECO:0000313" key="3">
    <source>
        <dbReference type="Proteomes" id="UP000272238"/>
    </source>
</evidence>
<keyword evidence="1" id="KW-0472">Membrane</keyword>
<comment type="caution">
    <text evidence="2">The sequence shown here is derived from an EMBL/GenBank/DDBJ whole genome shotgun (WGS) entry which is preliminary data.</text>
</comment>
<dbReference type="OrthoDB" id="2740183at2"/>
<name>A0A494ZA60_9BACL</name>
<dbReference type="AlphaFoldDB" id="A0A494ZA60"/>
<keyword evidence="1" id="KW-1133">Transmembrane helix</keyword>
<evidence type="ECO:0000313" key="2">
    <source>
        <dbReference type="EMBL" id="RKQ19556.1"/>
    </source>
</evidence>
<gene>
    <name evidence="2" type="ORF">D8M03_02480</name>
</gene>
<dbReference type="Proteomes" id="UP000272238">
    <property type="component" value="Unassembled WGS sequence"/>
</dbReference>
<dbReference type="EMBL" id="RBZN01000003">
    <property type="protein sequence ID" value="RKQ19556.1"/>
    <property type="molecule type" value="Genomic_DNA"/>
</dbReference>